<keyword evidence="2" id="KW-1185">Reference proteome</keyword>
<dbReference type="AlphaFoldDB" id="A0AAV7FMA4"/>
<evidence type="ECO:0000313" key="2">
    <source>
        <dbReference type="Proteomes" id="UP000775213"/>
    </source>
</evidence>
<sequence>MDVSAHDVFWSAPSKKEAMEAVSDLQMLSLPTNGQSSSGLVRSQPGQPFPELSLLLSQTNRKILDALHLLWTDPTFKVYYSTEF</sequence>
<comment type="caution">
    <text evidence="1">The sequence shown here is derived from an EMBL/GenBank/DDBJ whole genome shotgun (WGS) entry which is preliminary data.</text>
</comment>
<reference evidence="1 2" key="1">
    <citation type="journal article" date="2021" name="Hortic Res">
        <title>Chromosome-scale assembly of the Dendrobium chrysotoxum genome enhances the understanding of orchid evolution.</title>
        <authorList>
            <person name="Zhang Y."/>
            <person name="Zhang G.Q."/>
            <person name="Zhang D."/>
            <person name="Liu X.D."/>
            <person name="Xu X.Y."/>
            <person name="Sun W.H."/>
            <person name="Yu X."/>
            <person name="Zhu X."/>
            <person name="Wang Z.W."/>
            <person name="Zhao X."/>
            <person name="Zhong W.Y."/>
            <person name="Chen H."/>
            <person name="Yin W.L."/>
            <person name="Huang T."/>
            <person name="Niu S.C."/>
            <person name="Liu Z.J."/>
        </authorList>
    </citation>
    <scope>NUCLEOTIDE SEQUENCE [LARGE SCALE GENOMIC DNA]</scope>
    <source>
        <strain evidence="1">Lindl</strain>
    </source>
</reference>
<gene>
    <name evidence="1" type="ORF">IEQ34_026408</name>
</gene>
<protein>
    <submittedName>
        <fullName evidence="1">Uncharacterized protein</fullName>
    </submittedName>
</protein>
<proteinExistence type="predicted"/>
<evidence type="ECO:0000313" key="1">
    <source>
        <dbReference type="EMBL" id="KAH0436433.1"/>
    </source>
</evidence>
<organism evidence="1 2">
    <name type="scientific">Dendrobium chrysotoxum</name>
    <name type="common">Orchid</name>
    <dbReference type="NCBI Taxonomy" id="161865"/>
    <lineage>
        <taxon>Eukaryota</taxon>
        <taxon>Viridiplantae</taxon>
        <taxon>Streptophyta</taxon>
        <taxon>Embryophyta</taxon>
        <taxon>Tracheophyta</taxon>
        <taxon>Spermatophyta</taxon>
        <taxon>Magnoliopsida</taxon>
        <taxon>Liliopsida</taxon>
        <taxon>Asparagales</taxon>
        <taxon>Orchidaceae</taxon>
        <taxon>Epidendroideae</taxon>
        <taxon>Malaxideae</taxon>
        <taxon>Dendrobiinae</taxon>
        <taxon>Dendrobium</taxon>
    </lineage>
</organism>
<dbReference type="Proteomes" id="UP000775213">
    <property type="component" value="Unassembled WGS sequence"/>
</dbReference>
<name>A0AAV7FMA4_DENCH</name>
<accession>A0AAV7FMA4</accession>
<dbReference type="EMBL" id="JAGFBR010000750">
    <property type="protein sequence ID" value="KAH0436433.1"/>
    <property type="molecule type" value="Genomic_DNA"/>
</dbReference>